<accession>A0A3G8M7G4</accession>
<dbReference type="Proteomes" id="UP000273982">
    <property type="component" value="Chromosome"/>
</dbReference>
<sequence>MTKILGLGHSHIVAIAKGCYELQHEGFRLGGAPLLSRFLYLYDPEITPTLAEEGSGSRLNARLRQIIDEERPDGVVLSVGGNEHIALSVTQPKERFDFILGAEPELDLEQGAEVLPEAAIRETLREKMAPTLTTIEAIRNETAAPIVCLEPPPPFPNSRILECPQEFFRKSFDPKKLSGEMFRYKMWRTQSALYREVCARAGILFAAVPMEFIAPSGVLAEVVWGADASHANALFGRRMIQSAAELIEPRLSDGRQ</sequence>
<proteinExistence type="predicted"/>
<evidence type="ECO:0008006" key="3">
    <source>
        <dbReference type="Google" id="ProtNLM"/>
    </source>
</evidence>
<dbReference type="Gene3D" id="3.40.50.1110">
    <property type="entry name" value="SGNH hydrolase"/>
    <property type="match status" value="1"/>
</dbReference>
<dbReference type="GO" id="GO:0016788">
    <property type="term" value="F:hydrolase activity, acting on ester bonds"/>
    <property type="evidence" value="ECO:0007669"/>
    <property type="project" value="UniProtKB-ARBA"/>
</dbReference>
<dbReference type="RefSeq" id="WP_124739352.1">
    <property type="nucleotide sequence ID" value="NZ_CP034086.1"/>
</dbReference>
<dbReference type="SUPFAM" id="SSF52266">
    <property type="entry name" value="SGNH hydrolase"/>
    <property type="match status" value="1"/>
</dbReference>
<reference evidence="1 2" key="1">
    <citation type="submission" date="2018-11" db="EMBL/GenBank/DDBJ databases">
        <title>Genome squencing of methanotrophic bacteria isolated from alkaline groundwater in Korea.</title>
        <authorList>
            <person name="Nguyen L.N."/>
        </authorList>
    </citation>
    <scope>NUCLEOTIDE SEQUENCE [LARGE SCALE GENOMIC DNA]</scope>
    <source>
        <strain evidence="1 2">GW6</strain>
    </source>
</reference>
<dbReference type="AlphaFoldDB" id="A0A3G8M7G4"/>
<evidence type="ECO:0000313" key="2">
    <source>
        <dbReference type="Proteomes" id="UP000273982"/>
    </source>
</evidence>
<dbReference type="KEGG" id="mros:EHO51_13720"/>
<organism evidence="1 2">
    <name type="scientific">Methylocystis rosea</name>
    <dbReference type="NCBI Taxonomy" id="173366"/>
    <lineage>
        <taxon>Bacteria</taxon>
        <taxon>Pseudomonadati</taxon>
        <taxon>Pseudomonadota</taxon>
        <taxon>Alphaproteobacteria</taxon>
        <taxon>Hyphomicrobiales</taxon>
        <taxon>Methylocystaceae</taxon>
        <taxon>Methylocystis</taxon>
    </lineage>
</organism>
<name>A0A3G8M7G4_9HYPH</name>
<evidence type="ECO:0000313" key="1">
    <source>
        <dbReference type="EMBL" id="AZG77697.1"/>
    </source>
</evidence>
<gene>
    <name evidence="1" type="ORF">EHO51_13720</name>
</gene>
<dbReference type="InterPro" id="IPR036514">
    <property type="entry name" value="SGNH_hydro_sf"/>
</dbReference>
<dbReference type="EMBL" id="CP034086">
    <property type="protein sequence ID" value="AZG77697.1"/>
    <property type="molecule type" value="Genomic_DNA"/>
</dbReference>
<protein>
    <recommendedName>
        <fullName evidence="3">SGNH/GDSL hydrolase family protein</fullName>
    </recommendedName>
</protein>